<dbReference type="Proteomes" id="UP001160390">
    <property type="component" value="Unassembled WGS sequence"/>
</dbReference>
<keyword evidence="1" id="KW-0472">Membrane</keyword>
<keyword evidence="1" id="KW-1133">Transmembrane helix</keyword>
<accession>A0AA35MJ04</accession>
<feature type="transmembrane region" description="Helical" evidence="1">
    <location>
        <begin position="180"/>
        <end position="199"/>
    </location>
</feature>
<dbReference type="AlphaFoldDB" id="A0AA35MJ04"/>
<name>A0AA35MJ04_9HYPO</name>
<proteinExistence type="predicted"/>
<keyword evidence="3" id="KW-1185">Reference proteome</keyword>
<reference evidence="2" key="1">
    <citation type="submission" date="2023-01" db="EMBL/GenBank/DDBJ databases">
        <authorList>
            <person name="Piombo E."/>
        </authorList>
    </citation>
    <scope>NUCLEOTIDE SEQUENCE</scope>
</reference>
<evidence type="ECO:0000313" key="3">
    <source>
        <dbReference type="Proteomes" id="UP001160390"/>
    </source>
</evidence>
<sequence>MDSKTGACPAFRDNKDLYGLGIRLGFYIQWVGLIICELFDKKKKCDQPRHLHSEFFAIRIRMHHLLLPSSSPFLCKSPKHRSNLIGRQSSSSQWTFIQSYFHSFLVVVFIWSMFMSLNLEYPMGPSRLSVRLSCLLLTAVSLFQLLFWSQKFDFRDCKTYGFAFNKTTIDEITFRVTNRILYGVLLLVVLLNFISLFFLPKRSPLVDKLGQKLWSSTMKALYCLAKLLVCAVIIVATELTISWNGIQTINELDSAGQTIPFVVGCCVLARVIYVTGVQDRVWKWEEAATWKDMIDAFRRRFRGINQRVGWWNPRKGGACRRALEFYKRLDTLISVSKVHH</sequence>
<feature type="transmembrane region" description="Helical" evidence="1">
    <location>
        <begin position="128"/>
        <end position="148"/>
    </location>
</feature>
<dbReference type="EMBL" id="CABFNP030001292">
    <property type="protein sequence ID" value="CAI6097444.1"/>
    <property type="molecule type" value="Genomic_DNA"/>
</dbReference>
<evidence type="ECO:0000256" key="1">
    <source>
        <dbReference type="SAM" id="Phobius"/>
    </source>
</evidence>
<feature type="transmembrane region" description="Helical" evidence="1">
    <location>
        <begin position="219"/>
        <end position="241"/>
    </location>
</feature>
<feature type="transmembrane region" description="Helical" evidence="1">
    <location>
        <begin position="20"/>
        <end position="39"/>
    </location>
</feature>
<feature type="transmembrane region" description="Helical" evidence="1">
    <location>
        <begin position="97"/>
        <end position="116"/>
    </location>
</feature>
<gene>
    <name evidence="2" type="ORF">CCHLO57077_00008633</name>
</gene>
<keyword evidence="1" id="KW-0812">Transmembrane</keyword>
<protein>
    <submittedName>
        <fullName evidence="2">Uncharacterized protein</fullName>
    </submittedName>
</protein>
<organism evidence="2 3">
    <name type="scientific">Clonostachys chloroleuca</name>
    <dbReference type="NCBI Taxonomy" id="1926264"/>
    <lineage>
        <taxon>Eukaryota</taxon>
        <taxon>Fungi</taxon>
        <taxon>Dikarya</taxon>
        <taxon>Ascomycota</taxon>
        <taxon>Pezizomycotina</taxon>
        <taxon>Sordariomycetes</taxon>
        <taxon>Hypocreomycetidae</taxon>
        <taxon>Hypocreales</taxon>
        <taxon>Bionectriaceae</taxon>
        <taxon>Clonostachys</taxon>
    </lineage>
</organism>
<comment type="caution">
    <text evidence="2">The sequence shown here is derived from an EMBL/GenBank/DDBJ whole genome shotgun (WGS) entry which is preliminary data.</text>
</comment>
<evidence type="ECO:0000313" key="2">
    <source>
        <dbReference type="EMBL" id="CAI6097444.1"/>
    </source>
</evidence>